<dbReference type="GO" id="GO:0016740">
    <property type="term" value="F:transferase activity"/>
    <property type="evidence" value="ECO:0007669"/>
    <property type="project" value="UniProtKB-KW"/>
</dbReference>
<dbReference type="Pfam" id="PF05159">
    <property type="entry name" value="Capsule_synth"/>
    <property type="match status" value="1"/>
</dbReference>
<evidence type="ECO:0000313" key="3">
    <source>
        <dbReference type="Proteomes" id="UP001589798"/>
    </source>
</evidence>
<protein>
    <submittedName>
        <fullName evidence="2">Beta-3-deoxy-D-manno-oct-2-ulosonic acid transferase</fullName>
    </submittedName>
</protein>
<evidence type="ECO:0000256" key="1">
    <source>
        <dbReference type="SAM" id="MobiDB-lite"/>
    </source>
</evidence>
<keyword evidence="3" id="KW-1185">Reference proteome</keyword>
<feature type="compositionally biased region" description="Low complexity" evidence="1">
    <location>
        <begin position="349"/>
        <end position="361"/>
    </location>
</feature>
<dbReference type="CDD" id="cd16439">
    <property type="entry name" value="beta_Kdo_transferase_KpsC_2"/>
    <property type="match status" value="1"/>
</dbReference>
<comment type="caution">
    <text evidence="2">The sequence shown here is derived from an EMBL/GenBank/DDBJ whole genome shotgun (WGS) entry which is preliminary data.</text>
</comment>
<dbReference type="RefSeq" id="WP_379487709.1">
    <property type="nucleotide sequence ID" value="NZ_JBHLWK010000013.1"/>
</dbReference>
<dbReference type="Proteomes" id="UP001589798">
    <property type="component" value="Unassembled WGS sequence"/>
</dbReference>
<organism evidence="2 3">
    <name type="scientific">Novosphingobium soli</name>
    <dbReference type="NCBI Taxonomy" id="574956"/>
    <lineage>
        <taxon>Bacteria</taxon>
        <taxon>Pseudomonadati</taxon>
        <taxon>Pseudomonadota</taxon>
        <taxon>Alphaproteobacteria</taxon>
        <taxon>Sphingomonadales</taxon>
        <taxon>Sphingomonadaceae</taxon>
        <taxon>Novosphingobium</taxon>
    </lineage>
</organism>
<reference evidence="2 3" key="1">
    <citation type="submission" date="2024-09" db="EMBL/GenBank/DDBJ databases">
        <authorList>
            <person name="Sun Q."/>
            <person name="Mori K."/>
        </authorList>
    </citation>
    <scope>NUCLEOTIDE SEQUENCE [LARGE SCALE GENOMIC DNA]</scope>
    <source>
        <strain evidence="2 3">CCM 7706</strain>
    </source>
</reference>
<sequence length="560" mass="59410">MTPVPFLRIPPFPRHRAAPLAVPVEGLSGEGGNGAGRDDGAAIAEALRSHRVGGTFWGSAVALPRGHDVLVCASPHRDRGKALAAAARSPEILARAVTLGRIRGLEDLASIPVQADPWHACAGASLVLADAESEVALVAALLGVPLRVIGAGRFAALNDASALAAVIERDLTANWRYRDPFRGGVLAPTEAIALLGHWRALVEANRPVVQVHGVARWKQVTADALLWNGTGPVPYAGRRAETPDAGAQVLAWVARSDAPSLARMEARGVRVGEIEDGMIRSTGLGANCVPPLSIVVDAAGPHFDPAQPSGLETILQTADIDAGLVRRAAALRETLVRQGISKYGRDGAHAAAPQQAGGAPADARRRVLVTGQVEDDRSVLRGGAGLANLELLRRARALEPDAWIVFKPHPDVEAGHRKGHIPDAQALELADAVDRTASIAALLDRVDAVHVLTSLAGFEALMRGREVVTHGVPFYAGWGLTRDIGPVPARRTRRRSLDELVAATLILYPRYLDPVTRLPCEAELLVERMASGEARVSTPLIRLREAQGKLNRLLGRRSRP</sequence>
<evidence type="ECO:0000313" key="2">
    <source>
        <dbReference type="EMBL" id="MFC0204952.1"/>
    </source>
</evidence>
<keyword evidence="2" id="KW-0808">Transferase</keyword>
<proteinExistence type="predicted"/>
<dbReference type="InterPro" id="IPR007833">
    <property type="entry name" value="Capsule_polysaccharide_synth"/>
</dbReference>
<name>A0ABV6CWV1_9SPHN</name>
<feature type="region of interest" description="Disordered" evidence="1">
    <location>
        <begin position="344"/>
        <end position="363"/>
    </location>
</feature>
<accession>A0ABV6CWV1</accession>
<gene>
    <name evidence="2" type="ORF">ACFFJC_11780</name>
</gene>
<dbReference type="EMBL" id="JBHLWK010000013">
    <property type="protein sequence ID" value="MFC0204952.1"/>
    <property type="molecule type" value="Genomic_DNA"/>
</dbReference>